<proteinExistence type="predicted"/>
<name>A0A084B247_STACB</name>
<evidence type="ECO:0000313" key="2">
    <source>
        <dbReference type="Proteomes" id="UP000028045"/>
    </source>
</evidence>
<reference evidence="1 2" key="1">
    <citation type="journal article" date="2014" name="BMC Genomics">
        <title>Comparative genome sequencing reveals chemotype-specific gene clusters in the toxigenic black mold Stachybotrys.</title>
        <authorList>
            <person name="Semeiks J."/>
            <person name="Borek D."/>
            <person name="Otwinowski Z."/>
            <person name="Grishin N.V."/>
        </authorList>
    </citation>
    <scope>NUCLEOTIDE SEQUENCE [LARGE SCALE GENOMIC DNA]</scope>
    <source>
        <strain evidence="2">CBS 109288 / IBT 7711</strain>
    </source>
</reference>
<keyword evidence="2" id="KW-1185">Reference proteome</keyword>
<organism evidence="1 2">
    <name type="scientific">Stachybotrys chartarum (strain CBS 109288 / IBT 7711)</name>
    <name type="common">Toxic black mold</name>
    <name type="synonym">Stilbospora chartarum</name>
    <dbReference type="NCBI Taxonomy" id="1280523"/>
    <lineage>
        <taxon>Eukaryota</taxon>
        <taxon>Fungi</taxon>
        <taxon>Dikarya</taxon>
        <taxon>Ascomycota</taxon>
        <taxon>Pezizomycotina</taxon>
        <taxon>Sordariomycetes</taxon>
        <taxon>Hypocreomycetidae</taxon>
        <taxon>Hypocreales</taxon>
        <taxon>Stachybotryaceae</taxon>
        <taxon>Stachybotrys</taxon>
    </lineage>
</organism>
<evidence type="ECO:0000313" key="1">
    <source>
        <dbReference type="EMBL" id="KEY71626.1"/>
    </source>
</evidence>
<protein>
    <submittedName>
        <fullName evidence="1">Uncharacterized protein</fullName>
    </submittedName>
</protein>
<accession>A0A084B247</accession>
<dbReference type="HOGENOM" id="CLU_1971924_0_0_1"/>
<dbReference type="Proteomes" id="UP000028045">
    <property type="component" value="Unassembled WGS sequence"/>
</dbReference>
<gene>
    <name evidence="1" type="ORF">S7711_11216</name>
</gene>
<dbReference type="EMBL" id="KL648252">
    <property type="protein sequence ID" value="KEY71626.1"/>
    <property type="molecule type" value="Genomic_DNA"/>
</dbReference>
<dbReference type="AlphaFoldDB" id="A0A084B247"/>
<sequence length="127" mass="14182">MGLLLRLAICGVKKKKKNKTMWVHKRQIKGVLDAKRRASWRSNCLVIGQVADRYIKHENGSCESAEFGWAKQWSGHVSSEHPDSGPRVLPALNVAAIVTHNLVRGSQAQPMGRNRVRLRVKGRGVHA</sequence>